<keyword evidence="7" id="KW-0479">Metal-binding</keyword>
<gene>
    <name evidence="17" type="ORF">EAG_04181</name>
</gene>
<comment type="subcellular location">
    <subcellularLocation>
        <location evidence="2">Cell membrane</location>
        <topology evidence="2">Lipid-anchor</topology>
        <topology evidence="2">GPI-anchor</topology>
    </subcellularLocation>
</comment>
<keyword evidence="10" id="KW-0862">Zinc</keyword>
<keyword evidence="6" id="KW-0645">Protease</keyword>
<keyword evidence="14" id="KW-0449">Lipoprotein</keyword>
<evidence type="ECO:0000256" key="6">
    <source>
        <dbReference type="ARBA" id="ARBA00022670"/>
    </source>
</evidence>
<dbReference type="InParanoid" id="E1ZWH3"/>
<dbReference type="Proteomes" id="UP000000311">
    <property type="component" value="Unassembled WGS sequence"/>
</dbReference>
<dbReference type="GO" id="GO:0043171">
    <property type="term" value="P:peptide catabolic process"/>
    <property type="evidence" value="ECO:0007669"/>
    <property type="project" value="TreeGrafter"/>
</dbReference>
<dbReference type="SUPFAM" id="SSF55486">
    <property type="entry name" value="Metalloproteases ('zincins'), catalytic domain"/>
    <property type="match status" value="1"/>
</dbReference>
<dbReference type="GO" id="GO:0005886">
    <property type="term" value="C:plasma membrane"/>
    <property type="evidence" value="ECO:0007669"/>
    <property type="project" value="UniProtKB-SubCell"/>
</dbReference>
<evidence type="ECO:0000256" key="9">
    <source>
        <dbReference type="ARBA" id="ARBA00022801"/>
    </source>
</evidence>
<evidence type="ECO:0000256" key="4">
    <source>
        <dbReference type="ARBA" id="ARBA00022475"/>
    </source>
</evidence>
<evidence type="ECO:0000256" key="1">
    <source>
        <dbReference type="ARBA" id="ARBA00001947"/>
    </source>
</evidence>
<dbReference type="InterPro" id="IPR050344">
    <property type="entry name" value="Peptidase_M1_aminopeptidases"/>
</dbReference>
<dbReference type="EMBL" id="GL434846">
    <property type="protein sequence ID" value="EFN74467.1"/>
    <property type="molecule type" value="Genomic_DNA"/>
</dbReference>
<dbReference type="STRING" id="104421.E1ZWH3"/>
<keyword evidence="4" id="KW-1003">Cell membrane</keyword>
<evidence type="ECO:0000256" key="3">
    <source>
        <dbReference type="ARBA" id="ARBA00010136"/>
    </source>
</evidence>
<protein>
    <submittedName>
        <fullName evidence="17">Aminopeptidase N</fullName>
    </submittedName>
</protein>
<proteinExistence type="inferred from homology"/>
<keyword evidence="11" id="KW-0482">Metalloprotease</keyword>
<keyword evidence="9" id="KW-0378">Hydrolase</keyword>
<dbReference type="GO" id="GO:0008270">
    <property type="term" value="F:zinc ion binding"/>
    <property type="evidence" value="ECO:0007669"/>
    <property type="project" value="InterPro"/>
</dbReference>
<dbReference type="GO" id="GO:0005737">
    <property type="term" value="C:cytoplasm"/>
    <property type="evidence" value="ECO:0007669"/>
    <property type="project" value="TreeGrafter"/>
</dbReference>
<evidence type="ECO:0000313" key="18">
    <source>
        <dbReference type="Proteomes" id="UP000000311"/>
    </source>
</evidence>
<dbReference type="InterPro" id="IPR024571">
    <property type="entry name" value="ERAP1-like_C_dom"/>
</dbReference>
<dbReference type="GO" id="GO:0006508">
    <property type="term" value="P:proteolysis"/>
    <property type="evidence" value="ECO:0007669"/>
    <property type="project" value="UniProtKB-KW"/>
</dbReference>
<keyword evidence="12" id="KW-0472">Membrane</keyword>
<organism evidence="18">
    <name type="scientific">Camponotus floridanus</name>
    <name type="common">Florida carpenter ant</name>
    <dbReference type="NCBI Taxonomy" id="104421"/>
    <lineage>
        <taxon>Eukaryota</taxon>
        <taxon>Metazoa</taxon>
        <taxon>Ecdysozoa</taxon>
        <taxon>Arthropoda</taxon>
        <taxon>Hexapoda</taxon>
        <taxon>Insecta</taxon>
        <taxon>Pterygota</taxon>
        <taxon>Neoptera</taxon>
        <taxon>Endopterygota</taxon>
        <taxon>Hymenoptera</taxon>
        <taxon>Apocrita</taxon>
        <taxon>Aculeata</taxon>
        <taxon>Formicoidea</taxon>
        <taxon>Formicidae</taxon>
        <taxon>Formicinae</taxon>
        <taxon>Camponotus</taxon>
    </lineage>
</organism>
<evidence type="ECO:0000256" key="2">
    <source>
        <dbReference type="ARBA" id="ARBA00004609"/>
    </source>
</evidence>
<keyword evidence="5" id="KW-0336">GPI-anchor</keyword>
<keyword evidence="18" id="KW-1185">Reference proteome</keyword>
<evidence type="ECO:0000256" key="8">
    <source>
        <dbReference type="ARBA" id="ARBA00022729"/>
    </source>
</evidence>
<evidence type="ECO:0000256" key="7">
    <source>
        <dbReference type="ARBA" id="ARBA00022723"/>
    </source>
</evidence>
<reference evidence="17 18" key="1">
    <citation type="journal article" date="2010" name="Science">
        <title>Genomic comparison of the ants Camponotus floridanus and Harpegnathos saltator.</title>
        <authorList>
            <person name="Bonasio R."/>
            <person name="Zhang G."/>
            <person name="Ye C."/>
            <person name="Mutti N.S."/>
            <person name="Fang X."/>
            <person name="Qin N."/>
            <person name="Donahue G."/>
            <person name="Yang P."/>
            <person name="Li Q."/>
            <person name="Li C."/>
            <person name="Zhang P."/>
            <person name="Huang Z."/>
            <person name="Berger S.L."/>
            <person name="Reinberg D."/>
            <person name="Wang J."/>
            <person name="Liebig J."/>
        </authorList>
    </citation>
    <scope>NUCLEOTIDE SEQUENCE [LARGE SCALE GENOMIC DNA]</scope>
    <source>
        <strain evidence="18">C129</strain>
    </source>
</reference>
<feature type="domain" description="ERAP1-like C-terminal" evidence="16">
    <location>
        <begin position="194"/>
        <end position="292"/>
    </location>
</feature>
<feature type="non-terminal residue" evidence="17">
    <location>
        <position position="1"/>
    </location>
</feature>
<keyword evidence="13" id="KW-0325">Glycoprotein</keyword>
<dbReference type="Gene3D" id="2.60.40.1910">
    <property type="match status" value="1"/>
</dbReference>
<feature type="domain" description="Peptidase M1 membrane alanine aminopeptidase" evidence="15">
    <location>
        <begin position="2"/>
        <end position="113"/>
    </location>
</feature>
<dbReference type="GO" id="GO:0098552">
    <property type="term" value="C:side of membrane"/>
    <property type="evidence" value="ECO:0007669"/>
    <property type="project" value="UniProtKB-KW"/>
</dbReference>
<dbReference type="Gene3D" id="1.25.50.20">
    <property type="match status" value="1"/>
</dbReference>
<keyword evidence="17" id="KW-0031">Aminopeptidase</keyword>
<dbReference type="InterPro" id="IPR027268">
    <property type="entry name" value="Peptidase_M4/M1_CTD_sf"/>
</dbReference>
<dbReference type="PANTHER" id="PTHR11533:SF294">
    <property type="entry name" value="THYROTROPIN-RELEASING HORMONE-DEGRADING ECTOENZYME"/>
    <property type="match status" value="1"/>
</dbReference>
<name>E1ZWH3_CAMFO</name>
<dbReference type="Gene3D" id="1.10.390.10">
    <property type="entry name" value="Neutral Protease Domain 2"/>
    <property type="match status" value="1"/>
</dbReference>
<dbReference type="OrthoDB" id="510539at2759"/>
<dbReference type="GO" id="GO:0070006">
    <property type="term" value="F:metalloaminopeptidase activity"/>
    <property type="evidence" value="ECO:0007669"/>
    <property type="project" value="TreeGrafter"/>
</dbReference>
<sequence>EEWQIIEYFVVNMQQEILHYDINKNPITLEVNKPNEIESRFIDSRHAKAPAILRMLQHIITNEVFRNGLIKYLHTHQFNSATSDDLWNALQAVLDKSNVPHNAYRLKEVMDTWIKQSNFPVVYVTRKKDTNEIILTQEHFVPKNKNKNVNDNKWWIPLTFATQTNPDFSNTFPTYWLKPHDQYITIDGINQNDWIIVNLQQTGYYRVNYDSSIWQKIVNYFKYDDYTRIHPLNRAQIIDDAYHFMMRNKRDIIMFLKLIGYLSQEIDCIPWYSMFKILGFTENIYKVPENEHLKVNSHIIT</sequence>
<dbReference type="GO" id="GO:0005615">
    <property type="term" value="C:extracellular space"/>
    <property type="evidence" value="ECO:0007669"/>
    <property type="project" value="TreeGrafter"/>
</dbReference>
<dbReference type="GO" id="GO:0042277">
    <property type="term" value="F:peptide binding"/>
    <property type="evidence" value="ECO:0007669"/>
    <property type="project" value="TreeGrafter"/>
</dbReference>
<evidence type="ECO:0000256" key="5">
    <source>
        <dbReference type="ARBA" id="ARBA00022622"/>
    </source>
</evidence>
<dbReference type="Pfam" id="PF01433">
    <property type="entry name" value="Peptidase_M1"/>
    <property type="match status" value="1"/>
</dbReference>
<evidence type="ECO:0000256" key="12">
    <source>
        <dbReference type="ARBA" id="ARBA00023136"/>
    </source>
</evidence>
<comment type="cofactor">
    <cofactor evidence="1">
        <name>Zn(2+)</name>
        <dbReference type="ChEBI" id="CHEBI:29105"/>
    </cofactor>
</comment>
<evidence type="ECO:0000256" key="10">
    <source>
        <dbReference type="ARBA" id="ARBA00022833"/>
    </source>
</evidence>
<dbReference type="PANTHER" id="PTHR11533">
    <property type="entry name" value="PROTEASE M1 ZINC METALLOPROTEASE"/>
    <property type="match status" value="1"/>
</dbReference>
<dbReference type="OMA" id="WLYKAFE"/>
<dbReference type="Pfam" id="PF11838">
    <property type="entry name" value="ERAP1_C"/>
    <property type="match status" value="1"/>
</dbReference>
<evidence type="ECO:0000256" key="13">
    <source>
        <dbReference type="ARBA" id="ARBA00023180"/>
    </source>
</evidence>
<dbReference type="InterPro" id="IPR014782">
    <property type="entry name" value="Peptidase_M1_dom"/>
</dbReference>
<dbReference type="AlphaFoldDB" id="E1ZWH3"/>
<evidence type="ECO:0000259" key="16">
    <source>
        <dbReference type="Pfam" id="PF11838"/>
    </source>
</evidence>
<evidence type="ECO:0000256" key="11">
    <source>
        <dbReference type="ARBA" id="ARBA00023049"/>
    </source>
</evidence>
<evidence type="ECO:0000259" key="15">
    <source>
        <dbReference type="Pfam" id="PF01433"/>
    </source>
</evidence>
<dbReference type="FunFam" id="2.60.40.1910:FF:000008">
    <property type="entry name" value="Aminopeptidase"/>
    <property type="match status" value="1"/>
</dbReference>
<evidence type="ECO:0000313" key="17">
    <source>
        <dbReference type="EMBL" id="EFN74467.1"/>
    </source>
</evidence>
<comment type="similarity">
    <text evidence="3">Belongs to the peptidase M1 family.</text>
</comment>
<keyword evidence="8" id="KW-0732">Signal</keyword>
<accession>E1ZWH3</accession>
<evidence type="ECO:0000256" key="14">
    <source>
        <dbReference type="ARBA" id="ARBA00023288"/>
    </source>
</evidence>